<dbReference type="RefSeq" id="WP_012648833.1">
    <property type="nucleotide sequence ID" value="NC_011979.1"/>
</dbReference>
<dbReference type="HOGENOM" id="CLU_190609_0_0_7"/>
<gene>
    <name evidence="1" type="ordered locus">Geob_3769</name>
</gene>
<reference evidence="1 2" key="1">
    <citation type="submission" date="2009-01" db="EMBL/GenBank/DDBJ databases">
        <title>Complete sequence of Geobacter sp. FRC-32.</title>
        <authorList>
            <consortium name="US DOE Joint Genome Institute"/>
            <person name="Lucas S."/>
            <person name="Copeland A."/>
            <person name="Lapidus A."/>
            <person name="Glavina del Rio T."/>
            <person name="Dalin E."/>
            <person name="Tice H."/>
            <person name="Bruce D."/>
            <person name="Goodwin L."/>
            <person name="Pitluck S."/>
            <person name="Saunders E."/>
            <person name="Brettin T."/>
            <person name="Detter J.C."/>
            <person name="Han C."/>
            <person name="Larimer F."/>
            <person name="Land M."/>
            <person name="Hauser L."/>
            <person name="Kyrpides N."/>
            <person name="Ovchinnikova G."/>
            <person name="Kostka J."/>
            <person name="Richardson P."/>
        </authorList>
    </citation>
    <scope>NUCLEOTIDE SEQUENCE [LARGE SCALE GENOMIC DNA]</scope>
    <source>
        <strain evidence="2">DSM 22248 / JCM 15807 / FRC-32</strain>
    </source>
</reference>
<accession>B9M7K1</accession>
<proteinExistence type="predicted"/>
<dbReference type="KEGG" id="geo:Geob_3769"/>
<dbReference type="Proteomes" id="UP000007721">
    <property type="component" value="Chromosome"/>
</dbReference>
<dbReference type="InterPro" id="IPR054686">
    <property type="entry name" value="GSU3473-like"/>
</dbReference>
<protein>
    <submittedName>
        <fullName evidence="1">Uncharacterized protein</fullName>
    </submittedName>
</protein>
<name>B9M7K1_GEODF</name>
<organism evidence="1 2">
    <name type="scientific">Geotalea daltonii (strain DSM 22248 / JCM 15807 / FRC-32)</name>
    <name type="common">Geobacter daltonii</name>
    <dbReference type="NCBI Taxonomy" id="316067"/>
    <lineage>
        <taxon>Bacteria</taxon>
        <taxon>Pseudomonadati</taxon>
        <taxon>Thermodesulfobacteriota</taxon>
        <taxon>Desulfuromonadia</taxon>
        <taxon>Geobacterales</taxon>
        <taxon>Geobacteraceae</taxon>
        <taxon>Geotalea</taxon>
    </lineage>
</organism>
<dbReference type="NCBIfam" id="NF045719">
    <property type="entry name" value="GSU3473_fam"/>
    <property type="match status" value="1"/>
</dbReference>
<evidence type="ECO:0000313" key="2">
    <source>
        <dbReference type="Proteomes" id="UP000007721"/>
    </source>
</evidence>
<keyword evidence="2" id="KW-1185">Reference proteome</keyword>
<dbReference type="AlphaFoldDB" id="B9M7K1"/>
<dbReference type="STRING" id="316067.Geob_3769"/>
<sequence length="69" mass="7962">MLINVIYRDGSVDIVNSSSLSHLIKNGEIFAFCRSDGWTRLDRDPVRRQKLPFDGPGKRINDLMEDYYG</sequence>
<dbReference type="EMBL" id="CP001390">
    <property type="protein sequence ID" value="ACM22107.1"/>
    <property type="molecule type" value="Genomic_DNA"/>
</dbReference>
<evidence type="ECO:0000313" key="1">
    <source>
        <dbReference type="EMBL" id="ACM22107.1"/>
    </source>
</evidence>
<dbReference type="OrthoDB" id="5405882at2"/>